<name>A0A0W8FI38_9ZZZZ</name>
<accession>A0A0W8FI38</accession>
<feature type="region of interest" description="Disordered" evidence="1">
    <location>
        <begin position="124"/>
        <end position="159"/>
    </location>
</feature>
<proteinExistence type="predicted"/>
<dbReference type="AlphaFoldDB" id="A0A0W8FI38"/>
<organism evidence="2">
    <name type="scientific">hydrocarbon metagenome</name>
    <dbReference type="NCBI Taxonomy" id="938273"/>
    <lineage>
        <taxon>unclassified sequences</taxon>
        <taxon>metagenomes</taxon>
        <taxon>ecological metagenomes</taxon>
    </lineage>
</organism>
<gene>
    <name evidence="2" type="ORF">ASZ90_009708</name>
</gene>
<reference evidence="2" key="1">
    <citation type="journal article" date="2015" name="Proc. Natl. Acad. Sci. U.S.A.">
        <title>Networks of energetic and metabolic interactions define dynamics in microbial communities.</title>
        <authorList>
            <person name="Embree M."/>
            <person name="Liu J.K."/>
            <person name="Al-Bassam M.M."/>
            <person name="Zengler K."/>
        </authorList>
    </citation>
    <scope>NUCLEOTIDE SEQUENCE</scope>
</reference>
<feature type="compositionally biased region" description="Basic and acidic residues" evidence="1">
    <location>
        <begin position="133"/>
        <end position="156"/>
    </location>
</feature>
<protein>
    <submittedName>
        <fullName evidence="2">Uncharacterized protein</fullName>
    </submittedName>
</protein>
<feature type="region of interest" description="Disordered" evidence="1">
    <location>
        <begin position="249"/>
        <end position="277"/>
    </location>
</feature>
<comment type="caution">
    <text evidence="2">The sequence shown here is derived from an EMBL/GenBank/DDBJ whole genome shotgun (WGS) entry which is preliminary data.</text>
</comment>
<evidence type="ECO:0000256" key="1">
    <source>
        <dbReference type="SAM" id="MobiDB-lite"/>
    </source>
</evidence>
<evidence type="ECO:0000313" key="2">
    <source>
        <dbReference type="EMBL" id="KUG20557.1"/>
    </source>
</evidence>
<sequence>MDGLKDRPPGHKQAAVLPGDEIGALRGGDLGERHRTEPVPGIAHPINRDAVCIQQPPLEIVDEDRIAGGIKERPVPRLALPQLLLERRTVGERPRKLLLRPPAPEGVPHDVCGARDHRKIALRPLAGTGHVVKPHEPDERPGDRDRHDQERPDRLPLQDLLLGRRFGRQGGDIKDMDRFSRPERRHPPCDALCRDTLEAVDLRADTRCAPLVGVVEHRAAVADTEEVGAVGAGEVADLIEHRVDRGVGILHPDKPGRNGGDLRLDLEPPRKRRNRPLPAHRLPDLVRQLGKLHPGIAALLEVEVRAGVQRLDHHLLPPPAGEDDERGCAVL</sequence>
<dbReference type="EMBL" id="LNQE01001177">
    <property type="protein sequence ID" value="KUG20557.1"/>
    <property type="molecule type" value="Genomic_DNA"/>
</dbReference>
<feature type="region of interest" description="Disordered" evidence="1">
    <location>
        <begin position="1"/>
        <end position="43"/>
    </location>
</feature>
<feature type="compositionally biased region" description="Basic and acidic residues" evidence="1">
    <location>
        <begin position="249"/>
        <end position="269"/>
    </location>
</feature>